<dbReference type="PANTHER" id="PTHR13832">
    <property type="entry name" value="PROTEIN PHOSPHATASE 2C"/>
    <property type="match status" value="1"/>
</dbReference>
<feature type="transmembrane region" description="Helical" evidence="1">
    <location>
        <begin position="597"/>
        <end position="621"/>
    </location>
</feature>
<protein>
    <submittedName>
        <fullName evidence="3">Protein-serine/threonine phosphatase</fullName>
    </submittedName>
</protein>
<keyword evidence="1" id="KW-0812">Transmembrane</keyword>
<evidence type="ECO:0000313" key="4">
    <source>
        <dbReference type="Proteomes" id="UP000218418"/>
    </source>
</evidence>
<keyword evidence="4" id="KW-1185">Reference proteome</keyword>
<evidence type="ECO:0000313" key="3">
    <source>
        <dbReference type="EMBL" id="BAY83499.1"/>
    </source>
</evidence>
<dbReference type="PANTHER" id="PTHR13832:SF827">
    <property type="entry name" value="PROTEIN PHOSPHATASE 1L"/>
    <property type="match status" value="1"/>
</dbReference>
<dbReference type="SMART" id="SM00331">
    <property type="entry name" value="PP2C_SIG"/>
    <property type="match status" value="1"/>
</dbReference>
<sequence length="644" mass="72097">MISTQRIVYCTNPHCTDPVNTVGNRLCANCFTPIVYRYVWAVDSKKYNLEPGEKIASRYEVISPQIWLDTQPIVIPEAQEQLPTDILPYLRLHQYQSHVPHVYGFTRLRPDSTDKILLLENAPINDKGSLHPAITDVWEHSTAVRQVYWLWQILELWKPLSDLEVAGSLLVPGNLRVQGWCLRLLELIKNPNTVSSLQQLGECWRPIVAVSHTKVNSPLKKLVKQMCSGVVDFDAIEARLNQILLSASAELPLTLRTFGITDKGQQLNRNEDNCFPTITDSKEDALIPKVSLVCDGIGGHEGGEVASSLAVQSVKLQIKALLAEVTQQSEIVSPNLITQQIEASLRVVNNLICNANNQQKREKRERMATTLVMSVQIPQSIITAANWRSENACELYLASVGDSRAYWITRNYCQLLTVDDDVAKREVLQGRSLYRKALQRPDGTALTQALGTKEGEFLHPQVRRFIVEEDGILLLCSDGLSDNNLIEHYWRDYVLPVVTGEISPQEAADSLIKLANQRNGHDNISVVITHCRVIPDYLAIVSPKASDIEVIEGETPQEEPELAESSQALLDLRLSEDEPVANKPSTPVKKKQLRNPIVLLAGLLLFLLVGTAFGLLAWWLIQPKSFNDTCKKLPQEVQGICPPY</sequence>
<dbReference type="CDD" id="cd00143">
    <property type="entry name" value="PP2Cc"/>
    <property type="match status" value="1"/>
</dbReference>
<gene>
    <name evidence="3" type="ORF">NIES267_29880</name>
</gene>
<dbReference type="InterPro" id="IPR015655">
    <property type="entry name" value="PP2C"/>
</dbReference>
<dbReference type="InterPro" id="IPR036457">
    <property type="entry name" value="PPM-type-like_dom_sf"/>
</dbReference>
<dbReference type="Proteomes" id="UP000218418">
    <property type="component" value="Chromosome"/>
</dbReference>
<dbReference type="EMBL" id="AP018227">
    <property type="protein sequence ID" value="BAY83499.1"/>
    <property type="molecule type" value="Genomic_DNA"/>
</dbReference>
<accession>A0A1Z4LQI8</accession>
<keyword evidence="1" id="KW-1133">Transmembrane helix</keyword>
<feature type="domain" description="PPM-type phosphatase" evidence="2">
    <location>
        <begin position="266"/>
        <end position="531"/>
    </location>
</feature>
<dbReference type="GO" id="GO:0004722">
    <property type="term" value="F:protein serine/threonine phosphatase activity"/>
    <property type="evidence" value="ECO:0007669"/>
    <property type="project" value="InterPro"/>
</dbReference>
<dbReference type="Pfam" id="PF13672">
    <property type="entry name" value="PP2C_2"/>
    <property type="match status" value="1"/>
</dbReference>
<dbReference type="SMART" id="SM00332">
    <property type="entry name" value="PP2Cc"/>
    <property type="match status" value="1"/>
</dbReference>
<organism evidence="3 4">
    <name type="scientific">Calothrix parasitica NIES-267</name>
    <dbReference type="NCBI Taxonomy" id="1973488"/>
    <lineage>
        <taxon>Bacteria</taxon>
        <taxon>Bacillati</taxon>
        <taxon>Cyanobacteriota</taxon>
        <taxon>Cyanophyceae</taxon>
        <taxon>Nostocales</taxon>
        <taxon>Calotrichaceae</taxon>
        <taxon>Calothrix</taxon>
    </lineage>
</organism>
<dbReference type="OrthoDB" id="500607at2"/>
<dbReference type="AlphaFoldDB" id="A0A1Z4LQI8"/>
<reference evidence="3 4" key="1">
    <citation type="submission" date="2017-06" db="EMBL/GenBank/DDBJ databases">
        <title>Genome sequencing of cyanobaciteial culture collection at National Institute for Environmental Studies (NIES).</title>
        <authorList>
            <person name="Hirose Y."/>
            <person name="Shimura Y."/>
            <person name="Fujisawa T."/>
            <person name="Nakamura Y."/>
            <person name="Kawachi M."/>
        </authorList>
    </citation>
    <scope>NUCLEOTIDE SEQUENCE [LARGE SCALE GENOMIC DNA]</scope>
    <source>
        <strain evidence="3 4">NIES-267</strain>
    </source>
</reference>
<dbReference type="PROSITE" id="PS51746">
    <property type="entry name" value="PPM_2"/>
    <property type="match status" value="1"/>
</dbReference>
<dbReference type="Gene3D" id="3.60.40.10">
    <property type="entry name" value="PPM-type phosphatase domain"/>
    <property type="match status" value="1"/>
</dbReference>
<proteinExistence type="predicted"/>
<dbReference type="SUPFAM" id="SSF81606">
    <property type="entry name" value="PP2C-like"/>
    <property type="match status" value="1"/>
</dbReference>
<evidence type="ECO:0000256" key="1">
    <source>
        <dbReference type="SAM" id="Phobius"/>
    </source>
</evidence>
<evidence type="ECO:0000259" key="2">
    <source>
        <dbReference type="PROSITE" id="PS51746"/>
    </source>
</evidence>
<name>A0A1Z4LQI8_9CYAN</name>
<keyword evidence="1" id="KW-0472">Membrane</keyword>
<dbReference type="InterPro" id="IPR001932">
    <property type="entry name" value="PPM-type_phosphatase-like_dom"/>
</dbReference>